<dbReference type="PANTHER" id="PTHR30570:SF1">
    <property type="entry name" value="PHOSPHATE-BINDING PROTEIN PSTS"/>
    <property type="match status" value="1"/>
</dbReference>
<dbReference type="Gene3D" id="3.40.190.10">
    <property type="entry name" value="Periplasmic binding protein-like II"/>
    <property type="match status" value="4"/>
</dbReference>
<dbReference type="Proteomes" id="UP000824076">
    <property type="component" value="Unassembled WGS sequence"/>
</dbReference>
<dbReference type="PROSITE" id="PS51257">
    <property type="entry name" value="PROKAR_LIPOPROTEIN"/>
    <property type="match status" value="1"/>
</dbReference>
<comment type="caution">
    <text evidence="3">The sequence shown here is derived from an EMBL/GenBank/DDBJ whole genome shotgun (WGS) entry which is preliminary data.</text>
</comment>
<organism evidence="3 4">
    <name type="scientific">Candidatus Limisoma intestinavium</name>
    <dbReference type="NCBI Taxonomy" id="2840856"/>
    <lineage>
        <taxon>Bacteria</taxon>
        <taxon>Pseudomonadati</taxon>
        <taxon>Bacteroidota</taxon>
        <taxon>Bacteroidia</taxon>
        <taxon>Bacteroidales</taxon>
        <taxon>Candidatus Limisoma</taxon>
    </lineage>
</organism>
<dbReference type="AlphaFoldDB" id="A0A9D1LGQ5"/>
<dbReference type="InterPro" id="IPR024370">
    <property type="entry name" value="PBP_domain"/>
</dbReference>
<accession>A0A9D1LGQ5</accession>
<dbReference type="EMBL" id="DVMS01000015">
    <property type="protein sequence ID" value="HIU38141.1"/>
    <property type="molecule type" value="Genomic_DNA"/>
</dbReference>
<evidence type="ECO:0000256" key="1">
    <source>
        <dbReference type="ARBA" id="ARBA00022729"/>
    </source>
</evidence>
<dbReference type="Pfam" id="PF12849">
    <property type="entry name" value="PBP_like_2"/>
    <property type="match status" value="1"/>
</dbReference>
<protein>
    <submittedName>
        <fullName evidence="3">Substrate-binding domain-containing protein</fullName>
    </submittedName>
</protein>
<dbReference type="PANTHER" id="PTHR30570">
    <property type="entry name" value="PERIPLASMIC PHOSPHATE BINDING COMPONENT OF PHOSPHATE ABC TRANSPORTER"/>
    <property type="match status" value="1"/>
</dbReference>
<sequence length="343" mass="38078">MKRLFSYIFTFAAITGALTLSSCRRTPNPATIGELKVICDESVENVIRQEVEVFELKYPATKIKAQYTDKKTAIDSLLNLSVGVIVVPHELTQDQINYLKSQKRNAFCMPVAVDAIAVIANRQNPIEDLSMAQLSDILTGKVTDWNQISPNKTGEIDVVFDHQGSSTVEYMLKNVTGGKPFGKNIYAQKTNTEVFKAVKTHKGAIGIIGVSWLNRDLTDLAKVNNYSKEEVEKIDNASVINHEISSSYLENDSLSFQSDVKVVAIRKNDSPYAFKPYQQDIYTGDYPLFRTIYAICTGSNGSPQHGFYVFLSSILGQKVILNTGVLPANMPPARSVAIQQDEY</sequence>
<evidence type="ECO:0000313" key="3">
    <source>
        <dbReference type="EMBL" id="HIU38141.1"/>
    </source>
</evidence>
<name>A0A9D1LGQ5_9BACT</name>
<keyword evidence="1" id="KW-0732">Signal</keyword>
<evidence type="ECO:0000259" key="2">
    <source>
        <dbReference type="Pfam" id="PF12849"/>
    </source>
</evidence>
<gene>
    <name evidence="3" type="ORF">IAD18_00550</name>
</gene>
<evidence type="ECO:0000313" key="4">
    <source>
        <dbReference type="Proteomes" id="UP000824076"/>
    </source>
</evidence>
<proteinExistence type="predicted"/>
<reference evidence="3" key="2">
    <citation type="journal article" date="2021" name="PeerJ">
        <title>Extensive microbial diversity within the chicken gut microbiome revealed by metagenomics and culture.</title>
        <authorList>
            <person name="Gilroy R."/>
            <person name="Ravi A."/>
            <person name="Getino M."/>
            <person name="Pursley I."/>
            <person name="Horton D.L."/>
            <person name="Alikhan N.F."/>
            <person name="Baker D."/>
            <person name="Gharbi K."/>
            <person name="Hall N."/>
            <person name="Watson M."/>
            <person name="Adriaenssens E.M."/>
            <person name="Foster-Nyarko E."/>
            <person name="Jarju S."/>
            <person name="Secka A."/>
            <person name="Antonio M."/>
            <person name="Oren A."/>
            <person name="Chaudhuri R.R."/>
            <person name="La Ragione R."/>
            <person name="Hildebrand F."/>
            <person name="Pallen M.J."/>
        </authorList>
    </citation>
    <scope>NUCLEOTIDE SEQUENCE</scope>
    <source>
        <strain evidence="3">17073</strain>
    </source>
</reference>
<feature type="domain" description="PBP" evidence="2">
    <location>
        <begin position="28"/>
        <end position="299"/>
    </location>
</feature>
<reference evidence="3" key="1">
    <citation type="submission" date="2020-10" db="EMBL/GenBank/DDBJ databases">
        <authorList>
            <person name="Gilroy R."/>
        </authorList>
    </citation>
    <scope>NUCLEOTIDE SEQUENCE</scope>
    <source>
        <strain evidence="3">17073</strain>
    </source>
</reference>
<dbReference type="InterPro" id="IPR050811">
    <property type="entry name" value="Phosphate_ABC_transporter"/>
</dbReference>
<dbReference type="SUPFAM" id="SSF53850">
    <property type="entry name" value="Periplasmic binding protein-like II"/>
    <property type="match status" value="1"/>
</dbReference>